<evidence type="ECO:0000313" key="1">
    <source>
        <dbReference type="EMBL" id="RQG93389.1"/>
    </source>
</evidence>
<dbReference type="Proteomes" id="UP000282323">
    <property type="component" value="Unassembled WGS sequence"/>
</dbReference>
<gene>
    <name evidence="1" type="ORF">EA473_15280</name>
</gene>
<sequence length="71" mass="8378">MTRENVGDTRWGWCCPHCNRDVDVVKDPSTDTFRWECPGEACRAVGFGFSSRRQARIALLSYRKRYENTYR</sequence>
<keyword evidence="2" id="KW-1185">Reference proteome</keyword>
<name>A0A3N6P5I0_NATCH</name>
<dbReference type="AlphaFoldDB" id="A0A3N6P5I0"/>
<comment type="caution">
    <text evidence="1">The sequence shown here is derived from an EMBL/GenBank/DDBJ whole genome shotgun (WGS) entry which is preliminary data.</text>
</comment>
<dbReference type="OrthoDB" id="169065at2157"/>
<dbReference type="RefSeq" id="WP_124196465.1">
    <property type="nucleotide sequence ID" value="NZ_REGA01000014.1"/>
</dbReference>
<protein>
    <submittedName>
        <fullName evidence="1">Uncharacterized protein</fullName>
    </submittedName>
</protein>
<proteinExistence type="predicted"/>
<evidence type="ECO:0000313" key="2">
    <source>
        <dbReference type="Proteomes" id="UP000282323"/>
    </source>
</evidence>
<accession>A0A3N6P5I0</accession>
<reference evidence="1 2" key="1">
    <citation type="submission" date="2018-10" db="EMBL/GenBank/DDBJ databases">
        <title>Natrarchaeobius chitinivorans gen. nov., sp. nov., and Natrarchaeobius haloalkaliphilus sp. nov., alkaliphilic, chitin-utilizing haloarchaea from hypersaline alkaline lakes.</title>
        <authorList>
            <person name="Sorokin D.Y."/>
            <person name="Elcheninov A.G."/>
            <person name="Kostrikina N.A."/>
            <person name="Bale N.J."/>
            <person name="Sinninghe Damste J.S."/>
            <person name="Khijniak T.V."/>
            <person name="Kublanov I.V."/>
            <person name="Toshchakov S.V."/>
        </authorList>
    </citation>
    <scope>NUCLEOTIDE SEQUENCE [LARGE SCALE GENOMIC DNA]</scope>
    <source>
        <strain evidence="1 2">AArcht4T</strain>
    </source>
</reference>
<organism evidence="1 2">
    <name type="scientific">Natrarchaeobius chitinivorans</name>
    <dbReference type="NCBI Taxonomy" id="1679083"/>
    <lineage>
        <taxon>Archaea</taxon>
        <taxon>Methanobacteriati</taxon>
        <taxon>Methanobacteriota</taxon>
        <taxon>Stenosarchaea group</taxon>
        <taxon>Halobacteria</taxon>
        <taxon>Halobacteriales</taxon>
        <taxon>Natrialbaceae</taxon>
        <taxon>Natrarchaeobius</taxon>
    </lineage>
</organism>
<dbReference type="EMBL" id="REGA01000014">
    <property type="protein sequence ID" value="RQG93389.1"/>
    <property type="molecule type" value="Genomic_DNA"/>
</dbReference>